<evidence type="ECO:0000313" key="1">
    <source>
        <dbReference type="EMBL" id="MBM3276014.1"/>
    </source>
</evidence>
<organism evidence="1 2">
    <name type="scientific">Candidatus Tanganyikabacteria bacterium</name>
    <dbReference type="NCBI Taxonomy" id="2961651"/>
    <lineage>
        <taxon>Bacteria</taxon>
        <taxon>Bacillati</taxon>
        <taxon>Candidatus Sericytochromatia</taxon>
        <taxon>Candidatus Tanganyikabacteria</taxon>
    </lineage>
</organism>
<accession>A0A937X8C5</accession>
<dbReference type="AlphaFoldDB" id="A0A937X8C5"/>
<sequence length="172" mass="17695">MIGRIGKKSGAAGVPGADQVPTIEVADLEAALKTQGSGADGTSRAGQGTTGTVADNIAGGAVAQISEAARRVSREASGNKLPGRPIEEVAREAKREIRYIFELGLAFGDNMIARSAEIANAVSREAAPVVAAANRAAAMAAGSARQSVYDAATEIHNTRARRREDPLRQTTA</sequence>
<evidence type="ECO:0000313" key="2">
    <source>
        <dbReference type="Proteomes" id="UP000703893"/>
    </source>
</evidence>
<gene>
    <name evidence="1" type="ORF">FJZ00_12740</name>
</gene>
<dbReference type="Proteomes" id="UP000703893">
    <property type="component" value="Unassembled WGS sequence"/>
</dbReference>
<reference evidence="1 2" key="1">
    <citation type="submission" date="2019-03" db="EMBL/GenBank/DDBJ databases">
        <title>Lake Tanganyika Metagenome-Assembled Genomes (MAGs).</title>
        <authorList>
            <person name="Tran P."/>
        </authorList>
    </citation>
    <scope>NUCLEOTIDE SEQUENCE [LARGE SCALE GENOMIC DNA]</scope>
    <source>
        <strain evidence="1">K_DeepCast_65m_m2_236</strain>
    </source>
</reference>
<protein>
    <submittedName>
        <fullName evidence="1">Uncharacterized protein</fullName>
    </submittedName>
</protein>
<name>A0A937X8C5_9BACT</name>
<dbReference type="EMBL" id="VGJX01000821">
    <property type="protein sequence ID" value="MBM3276014.1"/>
    <property type="molecule type" value="Genomic_DNA"/>
</dbReference>
<proteinExistence type="predicted"/>
<comment type="caution">
    <text evidence="1">The sequence shown here is derived from an EMBL/GenBank/DDBJ whole genome shotgun (WGS) entry which is preliminary data.</text>
</comment>